<sequence>MSPKPQDKSEPISPASLLKDLVYQAIDADINDIHPQADLIALGLNSVQIMKIAGQLRQKKIKVKFADLIAVPQLEAWLSLPQLATGTEESTSEHLSVLGAFDEGTPFDLAPMQHAYWIGRDPNQYLGGVAAHFYHEFDGQEVVPDRLEQAVRSLFERHGMLRVQILDDGRQQIPAEVSWPGLKVHDFRHQAAAEAEQSLIAVREQLSHRQLDILQGEVFDVQLSLLPAELKAGGTRLHINLDMVAADAFSLRVLLNDLAKLYLEPKHSLVPLNYSYPRYQADRSALHSKEERQAEKQQAKEHWQGRLADLPGVPQLPTAIDTESKDTRRVVRRHYSLSADRKNRLAEFASRHGITLSMTLAAALAEVLTVYSEESDFLLNLPLFDRESLHRDVNSLVGDFTSSILLAWQGSQSGTFVERAQRLQHNFRQDVAHGSYSGVEVLRDLSRQQGQTVFAPVVFTSALGLGELFGESVRSAFGDVNWIISQGPQVWLDVQVMELKGGLSVNWDAREAAFAPGVLDGMFAAFTQLLECLIGSPEFWAQPIPSLLPAEQKQQRQQVNSTAKPYQPHQLHEHFFSNAKNCPEAVALYWNGDQIRYGELAHSALAMAAYLQLQGVEPGDLVGILLPKGPEQIIAALGVLAAGAAYLPLGIDQPPLRRQRVLKLAGAKLVIDNLSVLSGVAPLSQPVVGEAKDLAYTIFTSGSTGEPKGVEISHGSAWNTIADINARFSVNENDRVLAVSALDFDLSVYDIFGLLSAGGALVLVEEESRRDAERWHQLVCQYGVTVWNTVPALLDMLLTTGGDTPAGELRLVLNSGDWISLDLPERLKRVNPDCRFIALGGATEASIWSNNFEVKEVDSSWRSIPYGYPLANQQFRVVDALGRDCPDWVTGELWIGGAGVALGYRGAPGITAARFVTDEGERWYRTGDLGRYWPNGCLEFLGRADNQVKVRGHRIELGEIEAALTAHKGIAQAVALLTQRGVVAVVVLEPKLSQGNINPEKYFVDLQQLQEPLNDLREFLSQRLTSAMLPSELCCLAEIPLTANGKIDRGGLQQFADESLSQHQAKQNPPQGQLEQQVAVAWCKFLDVTDIARDDNFFALGGDSLLATRVVRDLRESGFEGVTLSELFSQPSLADFAATLVQDPTENPQRNKGTSEIAATQWQSDKANRYTAFEPTDVQRAYWLGRDPEFVLGGIGCHFYREYDVVDLDLERLESALNAMIARHEMLRAVFDSEGRQRILADVPRFSIDVTEVDRDPASAFAQQRQECAEQVFEPSRWPLFDVRAVRCGRNTRLAIGLDNLILDAFSILLFYRELNILYQSPGIDLPSIELSFRDYVRNVLPQTTAVFDSDLAEGPLAAAKTFWQHKLSELPPAPQLPIVREPASIERPHFVRHQQQIDKGTWQNLVARAAEQGITPSSLLLTAFAEVLSRWSSRPDLSLNLTLFDRREVHPDIYRVMGDFTSLTLVGYRPEAGDSWLVRAKKIQGEVGAALEHRDISSVSLMRELARRQSEAEATMPVVFTSALGIPGGTAAPENGPLREPIWALTQTPQVWLDHQVVEVEGGVFLNWDVVEALFPEGMCAEMFQAYIGLLQWAGDAEWDSTPPDLLPSAQRELRTQLEKHIAIDSTDNLSQRFFQQVKANPENIALYWGDDNSLSYGVLAERALRIAAWLLQSQVSSAEVVAVNLPKGPDQIAAVLGVLAAGAAYLPVGIDQPQARRESMLRRAEVKVVLDQSAIQQAEQFAPIDKPIATEAEQLVYIIFTSGSTGEPKGVEISHGAAWNTIADINERFSVDENDRVLAISALDFDLSVYDIFGLLSVGGALVLIDEEDRRDAERWHQRVCHYGITVWNTVPALLDMLLTVGAGTPPGKLRLVLNSGDWIGLDLPQRLKQVQPECRFIALGGATEASIWSNSFEVIEVDPSWHSIPYGYPLANQKFRVVDTQGRDCPDWATGELWIGGDGVAMGYRGAPELTEARFVTVDGERWYRTGDLGRYWPNGCLEFLGRADSLVKVRGHRIELGEIETVFNRQMFVQRALVLATEQQLVAAVVLKPECPSTFSTDDLREYLRHHLPSYMVPDFIVTLPEMPLSANGKLDRASVLKLVHAVEKPQQEKAAELVTDNERLVAQIWQELLSLPVINRDQNFFELGGDSLLATRFIDRLKQQHRLLLPLRRLFASPRLADVAGALSAMEPLVDVDPDTVEEGVI</sequence>
<comment type="cofactor">
    <cofactor evidence="1">
        <name>pantetheine 4'-phosphate</name>
        <dbReference type="ChEBI" id="CHEBI:47942"/>
    </cofactor>
</comment>
<dbReference type="InterPro" id="IPR006162">
    <property type="entry name" value="Ppantetheine_attach_site"/>
</dbReference>
<dbReference type="SMART" id="SM00823">
    <property type="entry name" value="PKS_PP"/>
    <property type="match status" value="2"/>
</dbReference>
<dbReference type="Pfam" id="PF00501">
    <property type="entry name" value="AMP-binding"/>
    <property type="match status" value="2"/>
</dbReference>
<dbReference type="CDD" id="cd19535">
    <property type="entry name" value="Cyc_NRPS"/>
    <property type="match status" value="2"/>
</dbReference>
<dbReference type="InterPro" id="IPR023213">
    <property type="entry name" value="CAT-like_dom_sf"/>
</dbReference>
<evidence type="ECO:0000256" key="4">
    <source>
        <dbReference type="ARBA" id="ARBA00022553"/>
    </source>
</evidence>
<gene>
    <name evidence="7" type="ORF">M8T91_09075</name>
</gene>
<keyword evidence="5" id="KW-0436">Ligase</keyword>
<proteinExistence type="predicted"/>
<dbReference type="PANTHER" id="PTHR45527:SF10">
    <property type="entry name" value="PYOCHELIN SYNTHASE PCHF"/>
    <property type="match status" value="1"/>
</dbReference>
<dbReference type="InterPro" id="IPR057737">
    <property type="entry name" value="Condensation_MtbB-like"/>
</dbReference>
<keyword evidence="4" id="KW-0597">Phosphoprotein</keyword>
<evidence type="ECO:0000256" key="3">
    <source>
        <dbReference type="ARBA" id="ARBA00022450"/>
    </source>
</evidence>
<dbReference type="Proteomes" id="UP001321520">
    <property type="component" value="Chromosome"/>
</dbReference>
<reference evidence="7 8" key="1">
    <citation type="submission" date="2022-05" db="EMBL/GenBank/DDBJ databases">
        <title>Microbulbifer sp. nov., isolated from sponge.</title>
        <authorList>
            <person name="Gao L."/>
        </authorList>
    </citation>
    <scope>NUCLEOTIDE SEQUENCE [LARGE SCALE GENOMIC DNA]</scope>
    <source>
        <strain evidence="7 8">MI-G</strain>
    </source>
</reference>
<dbReference type="InterPro" id="IPR020806">
    <property type="entry name" value="PKS_PP-bd"/>
</dbReference>
<dbReference type="Pfam" id="PF00550">
    <property type="entry name" value="PP-binding"/>
    <property type="match status" value="3"/>
</dbReference>
<dbReference type="InterPro" id="IPR025110">
    <property type="entry name" value="AMP-bd_C"/>
</dbReference>
<dbReference type="SUPFAM" id="SSF52777">
    <property type="entry name" value="CoA-dependent acyltransferases"/>
    <property type="match status" value="4"/>
</dbReference>
<dbReference type="PROSITE" id="PS00455">
    <property type="entry name" value="AMP_BINDING"/>
    <property type="match status" value="1"/>
</dbReference>
<dbReference type="InterPro" id="IPR010071">
    <property type="entry name" value="AA_adenyl_dom"/>
</dbReference>
<accession>A0ABY9EI70</accession>
<dbReference type="CDD" id="cd12114">
    <property type="entry name" value="A_NRPS_TlmIV_like"/>
    <property type="match status" value="2"/>
</dbReference>
<dbReference type="EMBL" id="CP098023">
    <property type="protein sequence ID" value="WKD51554.1"/>
    <property type="molecule type" value="Genomic_DNA"/>
</dbReference>
<dbReference type="SUPFAM" id="SSF47336">
    <property type="entry name" value="ACP-like"/>
    <property type="match status" value="3"/>
</dbReference>
<feature type="domain" description="Carrier" evidence="6">
    <location>
        <begin position="1069"/>
        <end position="1144"/>
    </location>
</feature>
<organism evidence="7 8">
    <name type="scientific">Microbulbifer spongiae</name>
    <dbReference type="NCBI Taxonomy" id="2944933"/>
    <lineage>
        <taxon>Bacteria</taxon>
        <taxon>Pseudomonadati</taxon>
        <taxon>Pseudomonadota</taxon>
        <taxon>Gammaproteobacteria</taxon>
        <taxon>Cellvibrionales</taxon>
        <taxon>Microbulbiferaceae</taxon>
        <taxon>Microbulbifer</taxon>
    </lineage>
</organism>
<keyword evidence="8" id="KW-1185">Reference proteome</keyword>
<dbReference type="NCBIfam" id="TIGR01733">
    <property type="entry name" value="AA-adenyl-dom"/>
    <property type="match status" value="2"/>
</dbReference>
<evidence type="ECO:0000256" key="5">
    <source>
        <dbReference type="ARBA" id="ARBA00022598"/>
    </source>
</evidence>
<dbReference type="Gene3D" id="3.30.300.30">
    <property type="match status" value="2"/>
</dbReference>
<dbReference type="Pfam" id="PF13193">
    <property type="entry name" value="AMP-binding_C"/>
    <property type="match status" value="2"/>
</dbReference>
<name>A0ABY9EI70_9GAMM</name>
<evidence type="ECO:0000256" key="2">
    <source>
        <dbReference type="ARBA" id="ARBA00004924"/>
    </source>
</evidence>
<dbReference type="PANTHER" id="PTHR45527">
    <property type="entry name" value="NONRIBOSOMAL PEPTIDE SYNTHETASE"/>
    <property type="match status" value="1"/>
</dbReference>
<evidence type="ECO:0000313" key="8">
    <source>
        <dbReference type="Proteomes" id="UP001321520"/>
    </source>
</evidence>
<dbReference type="Gene3D" id="3.30.559.10">
    <property type="entry name" value="Chloramphenicol acetyltransferase-like domain"/>
    <property type="match status" value="2"/>
</dbReference>
<dbReference type="PROSITE" id="PS00012">
    <property type="entry name" value="PHOSPHOPANTETHEINE"/>
    <property type="match status" value="2"/>
</dbReference>
<keyword evidence="3" id="KW-0596">Phosphopantetheine</keyword>
<dbReference type="InterPro" id="IPR009081">
    <property type="entry name" value="PP-bd_ACP"/>
</dbReference>
<evidence type="ECO:0000256" key="1">
    <source>
        <dbReference type="ARBA" id="ARBA00001957"/>
    </source>
</evidence>
<dbReference type="InterPro" id="IPR042099">
    <property type="entry name" value="ANL_N_sf"/>
</dbReference>
<dbReference type="PROSITE" id="PS50075">
    <property type="entry name" value="CARRIER"/>
    <property type="match status" value="2"/>
</dbReference>
<dbReference type="InterPro" id="IPR000873">
    <property type="entry name" value="AMP-dep_synth/lig_dom"/>
</dbReference>
<dbReference type="InterPro" id="IPR001242">
    <property type="entry name" value="Condensation_dom"/>
</dbReference>
<dbReference type="InterPro" id="IPR020845">
    <property type="entry name" value="AMP-binding_CS"/>
</dbReference>
<dbReference type="SUPFAM" id="SSF56801">
    <property type="entry name" value="Acetyl-CoA synthetase-like"/>
    <property type="match status" value="2"/>
</dbReference>
<comment type="pathway">
    <text evidence="2">Siderophore biosynthesis.</text>
</comment>
<dbReference type="Gene3D" id="1.10.1200.10">
    <property type="entry name" value="ACP-like"/>
    <property type="match status" value="3"/>
</dbReference>
<dbReference type="InterPro" id="IPR036736">
    <property type="entry name" value="ACP-like_sf"/>
</dbReference>
<dbReference type="InterPro" id="IPR045851">
    <property type="entry name" value="AMP-bd_C_sf"/>
</dbReference>
<evidence type="ECO:0000259" key="6">
    <source>
        <dbReference type="PROSITE" id="PS50075"/>
    </source>
</evidence>
<dbReference type="RefSeq" id="WP_301418933.1">
    <property type="nucleotide sequence ID" value="NZ_CP098023.1"/>
</dbReference>
<evidence type="ECO:0000313" key="7">
    <source>
        <dbReference type="EMBL" id="WKD51554.1"/>
    </source>
</evidence>
<feature type="domain" description="Carrier" evidence="6">
    <location>
        <begin position="2117"/>
        <end position="2192"/>
    </location>
</feature>
<dbReference type="Gene3D" id="3.30.559.30">
    <property type="entry name" value="Nonribosomal peptide synthetase, condensation domain"/>
    <property type="match status" value="2"/>
</dbReference>
<dbReference type="Pfam" id="PF00668">
    <property type="entry name" value="Condensation"/>
    <property type="match status" value="2"/>
</dbReference>
<dbReference type="Gene3D" id="3.40.50.12780">
    <property type="entry name" value="N-terminal domain of ligase-like"/>
    <property type="match status" value="2"/>
</dbReference>
<protein>
    <submittedName>
        <fullName evidence="7">Amino acid adenylation domain-containing protein</fullName>
    </submittedName>
</protein>